<dbReference type="SUPFAM" id="SSF55811">
    <property type="entry name" value="Nudix"/>
    <property type="match status" value="1"/>
</dbReference>
<dbReference type="Proteomes" id="UP000249091">
    <property type="component" value="Chromosome 1"/>
</dbReference>
<dbReference type="GO" id="GO:0006754">
    <property type="term" value="P:ATP biosynthetic process"/>
    <property type="evidence" value="ECO:0007669"/>
    <property type="project" value="TreeGrafter"/>
</dbReference>
<name>A0A2X4UDL4_9NOCA</name>
<evidence type="ECO:0000313" key="2">
    <source>
        <dbReference type="EMBL" id="SQI30990.1"/>
    </source>
</evidence>
<dbReference type="EMBL" id="LS483468">
    <property type="protein sequence ID" value="SQI30990.1"/>
    <property type="molecule type" value="Genomic_DNA"/>
</dbReference>
<dbReference type="CDD" id="cd04662">
    <property type="entry name" value="NUDIX_Hydrolase"/>
    <property type="match status" value="1"/>
</dbReference>
<dbReference type="RefSeq" id="WP_072701761.1">
    <property type="nucleotide sequence ID" value="NZ_JAFBBL010000001.1"/>
</dbReference>
<sequence length="163" mass="18066">MPATSAGLLLYRIDATGLLELWLVHPGGPYWTGKDTAAWSVPKGEYGLEEEPREIALREFEEECGFPAPDVPLSLLGRYRQASGKVVSIYVGETSAELEFVGSNTCEIEWPPRSGKTLTIPEVDDARWIGMSDAETKLVKGQRPLLVSLRARLDDAGRQYRTE</sequence>
<feature type="domain" description="Nudix hydrolase" evidence="1">
    <location>
        <begin position="1"/>
        <end position="151"/>
    </location>
</feature>
<dbReference type="STRING" id="1219011.GCA_001895045_02922"/>
<evidence type="ECO:0000259" key="1">
    <source>
        <dbReference type="PROSITE" id="PS51462"/>
    </source>
</evidence>
<evidence type="ECO:0000313" key="3">
    <source>
        <dbReference type="Proteomes" id="UP000249091"/>
    </source>
</evidence>
<dbReference type="PANTHER" id="PTHR21340">
    <property type="entry name" value="DIADENOSINE 5,5-P1,P4-TETRAPHOSPHATE PYROPHOSPHOHYDROLASE MUTT"/>
    <property type="match status" value="1"/>
</dbReference>
<protein>
    <submittedName>
        <fullName evidence="2">MutT protein</fullName>
    </submittedName>
</protein>
<dbReference type="GO" id="GO:0006167">
    <property type="term" value="P:AMP biosynthetic process"/>
    <property type="evidence" value="ECO:0007669"/>
    <property type="project" value="TreeGrafter"/>
</dbReference>
<dbReference type="InterPro" id="IPR000086">
    <property type="entry name" value="NUDIX_hydrolase_dom"/>
</dbReference>
<reference evidence="2 3" key="1">
    <citation type="submission" date="2018-06" db="EMBL/GenBank/DDBJ databases">
        <authorList>
            <consortium name="Pathogen Informatics"/>
            <person name="Doyle S."/>
        </authorList>
    </citation>
    <scope>NUCLEOTIDE SEQUENCE [LARGE SCALE GENOMIC DNA]</scope>
    <source>
        <strain evidence="2 3">NCTC10994</strain>
    </source>
</reference>
<dbReference type="PANTHER" id="PTHR21340:SF7">
    <property type="entry name" value="NUDIX HYDROLASE DOMAIN-CONTAINING PROTEIN"/>
    <property type="match status" value="1"/>
</dbReference>
<organism evidence="2 3">
    <name type="scientific">Rhodococcus coprophilus</name>
    <dbReference type="NCBI Taxonomy" id="38310"/>
    <lineage>
        <taxon>Bacteria</taxon>
        <taxon>Bacillati</taxon>
        <taxon>Actinomycetota</taxon>
        <taxon>Actinomycetes</taxon>
        <taxon>Mycobacteriales</taxon>
        <taxon>Nocardiaceae</taxon>
        <taxon>Rhodococcus</taxon>
    </lineage>
</organism>
<dbReference type="GO" id="GO:0004081">
    <property type="term" value="F:bis(5'-nucleosyl)-tetraphosphatase (asymmetrical) activity"/>
    <property type="evidence" value="ECO:0007669"/>
    <property type="project" value="TreeGrafter"/>
</dbReference>
<proteinExistence type="predicted"/>
<dbReference type="PROSITE" id="PS51462">
    <property type="entry name" value="NUDIX"/>
    <property type="match status" value="1"/>
</dbReference>
<dbReference type="Pfam" id="PF00293">
    <property type="entry name" value="NUDIX"/>
    <property type="match status" value="1"/>
</dbReference>
<dbReference type="InterPro" id="IPR051325">
    <property type="entry name" value="Nudix_hydrolase_domain"/>
</dbReference>
<dbReference type="AlphaFoldDB" id="A0A2X4UDL4"/>
<keyword evidence="3" id="KW-1185">Reference proteome</keyword>
<accession>A0A2X4UDL4</accession>
<dbReference type="KEGG" id="rcr:NCTC10994_01829"/>
<dbReference type="Gene3D" id="3.90.79.10">
    <property type="entry name" value="Nucleoside Triphosphate Pyrophosphohydrolase"/>
    <property type="match status" value="1"/>
</dbReference>
<gene>
    <name evidence="2" type="ORF">NCTC10994_01829</name>
</gene>
<dbReference type="InterPro" id="IPR015797">
    <property type="entry name" value="NUDIX_hydrolase-like_dom_sf"/>
</dbReference>